<proteinExistence type="predicted"/>
<evidence type="ECO:0008006" key="3">
    <source>
        <dbReference type="Google" id="ProtNLM"/>
    </source>
</evidence>
<sequence>MKSPGVCAGFGPHRGKVGALDNWTRGNVKLPFKPVKYLLCAGLVLAAAGALRAQQPDSAAWVPFQVGEKLYFSVNWTVGNIGNAHMYVTAIDSFRGQPCYRIEAGASSNKTIDLFYPVRDYFLSLIDLRKLFSRKFVKRQKEGRTVNERQLIYDQERGIRFDLVKGDTVKIVPEAQDELSIFYYFRTLDLRVGEGYLLENFVDRAGNPLKVMVLRSEWVEVPAGRFFCFVVEPYIKQGGLFQHKGNLQIWITDDQNRIPVKVTSELDFGRIVVLLESFSLGGA</sequence>
<evidence type="ECO:0000313" key="2">
    <source>
        <dbReference type="Proteomes" id="UP000179129"/>
    </source>
</evidence>
<dbReference type="EMBL" id="MFIX01000218">
    <property type="protein sequence ID" value="OGG01237.1"/>
    <property type="molecule type" value="Genomic_DNA"/>
</dbReference>
<dbReference type="STRING" id="1817867.A3F83_16925"/>
<name>A0A1F5YMQ0_9BACT</name>
<accession>A0A1F5YMQ0</accession>
<evidence type="ECO:0000313" key="1">
    <source>
        <dbReference type="EMBL" id="OGG01237.1"/>
    </source>
</evidence>
<dbReference type="AlphaFoldDB" id="A0A1F5YMQ0"/>
<dbReference type="InterPro" id="IPR021457">
    <property type="entry name" value="DUF3108"/>
</dbReference>
<protein>
    <recommendedName>
        <fullName evidence="3">DUF3108 domain-containing protein</fullName>
    </recommendedName>
</protein>
<organism evidence="1 2">
    <name type="scientific">Candidatus Glassbacteria bacterium RIFCSPLOWO2_12_FULL_58_11</name>
    <dbReference type="NCBI Taxonomy" id="1817867"/>
    <lineage>
        <taxon>Bacteria</taxon>
        <taxon>Candidatus Glassiibacteriota</taxon>
    </lineage>
</organism>
<dbReference type="Pfam" id="PF11306">
    <property type="entry name" value="DUF3108"/>
    <property type="match status" value="1"/>
</dbReference>
<reference evidence="1 2" key="1">
    <citation type="journal article" date="2016" name="Nat. Commun.">
        <title>Thousands of microbial genomes shed light on interconnected biogeochemical processes in an aquifer system.</title>
        <authorList>
            <person name="Anantharaman K."/>
            <person name="Brown C.T."/>
            <person name="Hug L.A."/>
            <person name="Sharon I."/>
            <person name="Castelle C.J."/>
            <person name="Probst A.J."/>
            <person name="Thomas B.C."/>
            <person name="Singh A."/>
            <person name="Wilkins M.J."/>
            <person name="Karaoz U."/>
            <person name="Brodie E.L."/>
            <person name="Williams K.H."/>
            <person name="Hubbard S.S."/>
            <person name="Banfield J.F."/>
        </authorList>
    </citation>
    <scope>NUCLEOTIDE SEQUENCE [LARGE SCALE GENOMIC DNA]</scope>
</reference>
<dbReference type="Proteomes" id="UP000179129">
    <property type="component" value="Unassembled WGS sequence"/>
</dbReference>
<gene>
    <name evidence="1" type="ORF">A3F83_16925</name>
</gene>
<comment type="caution">
    <text evidence="1">The sequence shown here is derived from an EMBL/GenBank/DDBJ whole genome shotgun (WGS) entry which is preliminary data.</text>
</comment>